<dbReference type="InterPro" id="IPR014746">
    <property type="entry name" value="Gln_synth/guanido_kin_cat_dom"/>
</dbReference>
<dbReference type="Gene3D" id="3.30.590.20">
    <property type="match status" value="1"/>
</dbReference>
<evidence type="ECO:0000313" key="1">
    <source>
        <dbReference type="EMBL" id="KHO66668.1"/>
    </source>
</evidence>
<evidence type="ECO:0000313" key="2">
    <source>
        <dbReference type="Proteomes" id="UP000030980"/>
    </source>
</evidence>
<keyword evidence="2" id="KW-1185">Reference proteome</keyword>
<reference evidence="1 2" key="1">
    <citation type="submission" date="2014-11" db="EMBL/GenBank/DDBJ databases">
        <title>Genome sequence of Pseudomonas tuomuerensis JCM 14085.</title>
        <authorList>
            <person name="Shin S.-K."/>
            <person name="Yi H."/>
        </authorList>
    </citation>
    <scope>NUCLEOTIDE SEQUENCE [LARGE SCALE GENOMIC DNA]</scope>
    <source>
        <strain evidence="1 2">JCM 14085</strain>
    </source>
</reference>
<gene>
    <name evidence="1" type="ORF">PT85_00220</name>
</gene>
<dbReference type="AlphaFoldDB" id="A0A0B3BQC4"/>
<keyword evidence="1" id="KW-0436">Ligase</keyword>
<comment type="caution">
    <text evidence="1">The sequence shown here is derived from an EMBL/GenBank/DDBJ whole genome shotgun (WGS) entry which is preliminary data.</text>
</comment>
<accession>A0A0B3BQC4</accession>
<organism evidence="1 2">
    <name type="scientific">Pseudomonas flexibilis</name>
    <dbReference type="NCBI Taxonomy" id="706570"/>
    <lineage>
        <taxon>Bacteria</taxon>
        <taxon>Pseudomonadati</taxon>
        <taxon>Pseudomonadota</taxon>
        <taxon>Gammaproteobacteria</taxon>
        <taxon>Pseudomonadales</taxon>
        <taxon>Pseudomonadaceae</taxon>
        <taxon>Pseudomonas</taxon>
    </lineage>
</organism>
<proteinExistence type="predicted"/>
<dbReference type="GO" id="GO:0042398">
    <property type="term" value="P:modified amino acid biosynthetic process"/>
    <property type="evidence" value="ECO:0007669"/>
    <property type="project" value="InterPro"/>
</dbReference>
<protein>
    <submittedName>
        <fullName evidence="1">Glutamate--cysteine ligase</fullName>
    </submittedName>
</protein>
<dbReference type="EMBL" id="JTAK01000001">
    <property type="protein sequence ID" value="KHO66668.1"/>
    <property type="molecule type" value="Genomic_DNA"/>
</dbReference>
<dbReference type="GO" id="GO:0004357">
    <property type="term" value="F:glutamate-cysteine ligase activity"/>
    <property type="evidence" value="ECO:0007669"/>
    <property type="project" value="InterPro"/>
</dbReference>
<dbReference type="STRING" id="706570.PT85_00220"/>
<dbReference type="Proteomes" id="UP000030980">
    <property type="component" value="Unassembled WGS sequence"/>
</dbReference>
<dbReference type="SUPFAM" id="SSF55931">
    <property type="entry name" value="Glutamine synthetase/guanido kinase"/>
    <property type="match status" value="1"/>
</dbReference>
<name>A0A0B3BQC4_9PSED</name>
<sequence>MMVRSGSAMRYGIEFEYLLIDASGPHAGRIRDFTNLDFPALSRMLAAKPGLDDPTLATGDQGIRSGYWYLEGDERAHPDGRFAGLAVKGVEIRTPPRDSVAEALDLLLEIERQLAATLATHHLALGIAALNPLHERYVFDPPLNTYEQRTRAADRDFAGNDIATLTFGPDLNLSFAERDWRRDLDAARKLNFYAPFIVPFSFDSPWYAGQPWTGWSRRTWMRCGCRPAVRVYVEADNHAALQASPLMRPARPGEVGRIEFKAFDAAPGVALLAALCQLLTGLCLDDSLPGRSEEPDVDLYRLAALDAFDEAQIAHGAQRVLRASEAALQQAGLEAAAGQLEPLWRQRAARTTPAHALRASGQPYWPGGLAAH</sequence>